<gene>
    <name evidence="4" type="ORF">FuraDRAFT_0474</name>
</gene>
<evidence type="ECO:0000256" key="1">
    <source>
        <dbReference type="ARBA" id="ARBA00022884"/>
    </source>
</evidence>
<name>B9YZD9_9NEIS</name>
<dbReference type="Pfam" id="PF01985">
    <property type="entry name" value="CRS1_YhbY"/>
    <property type="match status" value="1"/>
</dbReference>
<evidence type="ECO:0000256" key="2">
    <source>
        <dbReference type="PROSITE-ProRule" id="PRU00626"/>
    </source>
</evidence>
<accession>B9YZD9</accession>
<protein>
    <recommendedName>
        <fullName evidence="3">CRM domain-containing protein</fullName>
    </recommendedName>
</protein>
<dbReference type="SUPFAM" id="SSF75471">
    <property type="entry name" value="YhbY-like"/>
    <property type="match status" value="1"/>
</dbReference>
<dbReference type="SMART" id="SM01103">
    <property type="entry name" value="CRS1_YhbY"/>
    <property type="match status" value="1"/>
</dbReference>
<dbReference type="eggNOG" id="COG1534">
    <property type="taxonomic scope" value="Bacteria"/>
</dbReference>
<proteinExistence type="predicted"/>
<evidence type="ECO:0000313" key="4">
    <source>
        <dbReference type="EMBL" id="EEG10492.1"/>
    </source>
</evidence>
<dbReference type="InterPro" id="IPR051925">
    <property type="entry name" value="RNA-binding_domain"/>
</dbReference>
<organism evidence="4 5">
    <name type="scientific">Pseudogulbenkiania ferrooxidans 2002</name>
    <dbReference type="NCBI Taxonomy" id="279714"/>
    <lineage>
        <taxon>Bacteria</taxon>
        <taxon>Pseudomonadati</taxon>
        <taxon>Pseudomonadota</taxon>
        <taxon>Betaproteobacteria</taxon>
        <taxon>Neisseriales</taxon>
        <taxon>Chromobacteriaceae</taxon>
        <taxon>Pseudogulbenkiania</taxon>
    </lineage>
</organism>
<evidence type="ECO:0000313" key="5">
    <source>
        <dbReference type="Proteomes" id="UP000003165"/>
    </source>
</evidence>
<dbReference type="Proteomes" id="UP000003165">
    <property type="component" value="Unassembled WGS sequence"/>
</dbReference>
<dbReference type="GO" id="GO:0003723">
    <property type="term" value="F:RNA binding"/>
    <property type="evidence" value="ECO:0007669"/>
    <property type="project" value="UniProtKB-UniRule"/>
</dbReference>
<dbReference type="Gene3D" id="3.30.110.60">
    <property type="entry name" value="YhbY-like"/>
    <property type="match status" value="1"/>
</dbReference>
<reference evidence="4 5" key="1">
    <citation type="submission" date="2009-02" db="EMBL/GenBank/DDBJ databases">
        <title>Sequencing of the draft genome and assembly of Lutiella nitroferrum 2002.</title>
        <authorList>
            <consortium name="US DOE Joint Genome Institute (JGI-PGF)"/>
            <person name="Lucas S."/>
            <person name="Copeland A."/>
            <person name="Lapidus A."/>
            <person name="Glavina del Rio T."/>
            <person name="Tice H."/>
            <person name="Bruce D."/>
            <person name="Goodwin L."/>
            <person name="Pitluck S."/>
            <person name="Larimer F."/>
            <person name="Land M.L."/>
            <person name="Hauser L."/>
            <person name="Coates J.D."/>
        </authorList>
    </citation>
    <scope>NUCLEOTIDE SEQUENCE [LARGE SCALE GENOMIC DNA]</scope>
    <source>
        <strain evidence="4 5">2002</strain>
    </source>
</reference>
<evidence type="ECO:0000259" key="3">
    <source>
        <dbReference type="PROSITE" id="PS51295"/>
    </source>
</evidence>
<comment type="caution">
    <text evidence="4">The sequence shown here is derived from an EMBL/GenBank/DDBJ whole genome shotgun (WGS) entry which is preliminary data.</text>
</comment>
<dbReference type="PANTHER" id="PTHR40065">
    <property type="entry name" value="RNA-BINDING PROTEIN YHBY"/>
    <property type="match status" value="1"/>
</dbReference>
<keyword evidence="1 2" id="KW-0694">RNA-binding</keyword>
<keyword evidence="5" id="KW-1185">Reference proteome</keyword>
<dbReference type="EMBL" id="ACIS01000001">
    <property type="protein sequence ID" value="EEG10492.1"/>
    <property type="molecule type" value="Genomic_DNA"/>
</dbReference>
<dbReference type="InterPro" id="IPR001890">
    <property type="entry name" value="RNA-binding_CRM"/>
</dbReference>
<dbReference type="PROSITE" id="PS51295">
    <property type="entry name" value="CRM"/>
    <property type="match status" value="1"/>
</dbReference>
<feature type="domain" description="CRM" evidence="3">
    <location>
        <begin position="5"/>
        <end position="101"/>
    </location>
</feature>
<dbReference type="InterPro" id="IPR035920">
    <property type="entry name" value="YhbY-like_sf"/>
</dbReference>
<dbReference type="PANTHER" id="PTHR40065:SF3">
    <property type="entry name" value="RNA-BINDING PROTEIN YHBY"/>
    <property type="match status" value="1"/>
</dbReference>
<sequence length="110" mass="12382">MPMKIELAPFERQYLKGLAHDIKPVVMIGNHGLTEAVVREIAINLDAHELIKIRVQGDDRDARVALYDKICDELGAAQVQHIGKLLVLWRPSDKQRVVLPKSKKALKAQP</sequence>
<dbReference type="AlphaFoldDB" id="B9YZD9"/>